<organism evidence="3">
    <name type="scientific">Ananas comosus var. bracteatus</name>
    <name type="common">red pineapple</name>
    <dbReference type="NCBI Taxonomy" id="296719"/>
    <lineage>
        <taxon>Eukaryota</taxon>
        <taxon>Viridiplantae</taxon>
        <taxon>Streptophyta</taxon>
        <taxon>Embryophyta</taxon>
        <taxon>Tracheophyta</taxon>
        <taxon>Spermatophyta</taxon>
        <taxon>Magnoliopsida</taxon>
        <taxon>Liliopsida</taxon>
        <taxon>Poales</taxon>
        <taxon>Bromeliaceae</taxon>
        <taxon>Bromelioideae</taxon>
        <taxon>Ananas</taxon>
    </lineage>
</organism>
<gene>
    <name evidence="3" type="ORF">CB5_LOCUS9033</name>
</gene>
<dbReference type="AlphaFoldDB" id="A0A6V7P4R5"/>
<feature type="region of interest" description="Disordered" evidence="1">
    <location>
        <begin position="233"/>
        <end position="261"/>
    </location>
</feature>
<accession>A0A6V7P4R5</accession>
<feature type="domain" description="Spen paralogue and orthologue SPOC C-terminal" evidence="2">
    <location>
        <begin position="89"/>
        <end position="176"/>
    </location>
</feature>
<proteinExistence type="predicted"/>
<feature type="compositionally biased region" description="Low complexity" evidence="1">
    <location>
        <begin position="245"/>
        <end position="258"/>
    </location>
</feature>
<evidence type="ECO:0000259" key="2">
    <source>
        <dbReference type="Pfam" id="PF07744"/>
    </source>
</evidence>
<feature type="region of interest" description="Disordered" evidence="1">
    <location>
        <begin position="179"/>
        <end position="200"/>
    </location>
</feature>
<reference evidence="3" key="1">
    <citation type="submission" date="2020-07" db="EMBL/GenBank/DDBJ databases">
        <authorList>
            <person name="Lin J."/>
        </authorList>
    </citation>
    <scope>NUCLEOTIDE SEQUENCE</scope>
</reference>
<evidence type="ECO:0000313" key="3">
    <source>
        <dbReference type="EMBL" id="CAD1825822.1"/>
    </source>
</evidence>
<sequence>MQPVHSLVWAVFGLRDRSPRHGTGLSACPENPTFANRSLPARDRSLPAWTRSGTGLTHQGPVAPRLPQYCSEGTGLSYQGPVPESKNSQDSSRTQVISLCWKVGSSNSGLTGMKEVANGYRESEKVGFAHICSGYDLYVCPRSDKIITILAKHGFFKGIMAVEEDQDSMIGCVIWRRSHKSSNTGPKASDGTKNSSEKLLLSDEPSAVEVKCPLAESTPCSRESEGASSKILAAGTSNMRTESVSIQSSKSLSNTSSSKGNIIERNCTNSIMPTSEVRKPNISSGTSLTPSQQPQLFSLDLNKQVALPGPSPFPPDVLQRVIHSCVAEKKEPTKIPLNVPPPLVLQAKEAPHCPDDDDDLPEFDFSDACGVRVKNLVRNLPSPLNRQLQVEKANMSGFAPPEARNMKLNDVLDPAPPTSSFGAESLNARERFSMPANYGNYASENRPDSITAIANQSLQRKSSWNDCNGDDDDDDMPNGALQSLNKLTNFNLVSLIKCPLM</sequence>
<dbReference type="EMBL" id="LR862145">
    <property type="protein sequence ID" value="CAD1825822.1"/>
    <property type="molecule type" value="Genomic_DNA"/>
</dbReference>
<feature type="compositionally biased region" description="Polar residues" evidence="1">
    <location>
        <begin position="235"/>
        <end position="244"/>
    </location>
</feature>
<name>A0A6V7P4R5_ANACO</name>
<evidence type="ECO:0000256" key="1">
    <source>
        <dbReference type="SAM" id="MobiDB-lite"/>
    </source>
</evidence>
<protein>
    <recommendedName>
        <fullName evidence="2">Spen paralogue and orthologue SPOC C-terminal domain-containing protein</fullName>
    </recommendedName>
</protein>
<feature type="compositionally biased region" description="Polar residues" evidence="1">
    <location>
        <begin position="181"/>
        <end position="194"/>
    </location>
</feature>
<dbReference type="Pfam" id="PF07744">
    <property type="entry name" value="SPOC"/>
    <property type="match status" value="1"/>
</dbReference>
<dbReference type="InterPro" id="IPR012921">
    <property type="entry name" value="SPOC_C"/>
</dbReference>